<dbReference type="AlphaFoldDB" id="L7L979"/>
<sequence>MPRRRPHPRSRGFLAFTAPDEDFSLVQALTSLNGLGSAGHPLIVGYNIIALGDDQHPQARLLLLLQWLEASYGFDQRAKFDAQQEKHTVERTSLLAKLKTMKDNGELTRQEWKLAKRIPRFAQPSLGEALSHYLKLHNDLDVSAKLDKTTLIKEVIATSEATNVTEALTKVRNGLSHGTATYDAIQLLDVVQDLHPLVRAEYLRLLGGSFNADSLRY</sequence>
<evidence type="ECO:0008006" key="3">
    <source>
        <dbReference type="Google" id="ProtNLM"/>
    </source>
</evidence>
<evidence type="ECO:0000313" key="2">
    <source>
        <dbReference type="Proteomes" id="UP000053405"/>
    </source>
</evidence>
<organism evidence="1 2">
    <name type="scientific">Gordonia hirsuta DSM 44140 = NBRC 16056</name>
    <dbReference type="NCBI Taxonomy" id="1121927"/>
    <lineage>
        <taxon>Bacteria</taxon>
        <taxon>Bacillati</taxon>
        <taxon>Actinomycetota</taxon>
        <taxon>Actinomycetes</taxon>
        <taxon>Mycobacteriales</taxon>
        <taxon>Gordoniaceae</taxon>
        <taxon>Gordonia</taxon>
    </lineage>
</organism>
<reference evidence="1 2" key="1">
    <citation type="submission" date="2012-12" db="EMBL/GenBank/DDBJ databases">
        <title>Whole genome shotgun sequence of Gordonia hirsuta NBRC 16056.</title>
        <authorList>
            <person name="Isaki-Nakamura S."/>
            <person name="Hosoyama A."/>
            <person name="Tsuchikane K."/>
            <person name="Katsumata H."/>
            <person name="Baba S."/>
            <person name="Yamazaki S."/>
            <person name="Fujita N."/>
        </authorList>
    </citation>
    <scope>NUCLEOTIDE SEQUENCE [LARGE SCALE GENOMIC DNA]</scope>
    <source>
        <strain evidence="1 2">NBRC 16056</strain>
    </source>
</reference>
<proteinExistence type="predicted"/>
<dbReference type="Proteomes" id="UP000053405">
    <property type="component" value="Unassembled WGS sequence"/>
</dbReference>
<accession>L7L979</accession>
<protein>
    <recommendedName>
        <fullName evidence="3">ApeA N-terminal domain-containing protein</fullName>
    </recommendedName>
</protein>
<evidence type="ECO:0000313" key="1">
    <source>
        <dbReference type="EMBL" id="GAC57705.1"/>
    </source>
</evidence>
<keyword evidence="2" id="KW-1185">Reference proteome</keyword>
<name>L7L979_9ACTN</name>
<dbReference type="EMBL" id="BANT01000023">
    <property type="protein sequence ID" value="GAC57705.1"/>
    <property type="molecule type" value="Genomic_DNA"/>
</dbReference>
<gene>
    <name evidence="1" type="ORF">GOHSU_23_00510</name>
</gene>
<comment type="caution">
    <text evidence="1">The sequence shown here is derived from an EMBL/GenBank/DDBJ whole genome shotgun (WGS) entry which is preliminary data.</text>
</comment>